<dbReference type="Proteomes" id="UP000294321">
    <property type="component" value="Chromosome"/>
</dbReference>
<evidence type="ECO:0000313" key="1">
    <source>
        <dbReference type="EMBL" id="QBP18171.1"/>
    </source>
</evidence>
<dbReference type="EMBL" id="CP034726">
    <property type="protein sequence ID" value="QBP18171.1"/>
    <property type="molecule type" value="Genomic_DNA"/>
</dbReference>
<gene>
    <name evidence="1" type="ORF">ELX58_03250</name>
</gene>
<accession>A0A4P6ZK77</accession>
<organism evidence="1 2">
    <name type="scientific">Acetilactobacillus jinshanensis</name>
    <dbReference type="NCBI Taxonomy" id="1720083"/>
    <lineage>
        <taxon>Bacteria</taxon>
        <taxon>Bacillati</taxon>
        <taxon>Bacillota</taxon>
        <taxon>Bacilli</taxon>
        <taxon>Lactobacillales</taxon>
        <taxon>Lactobacillaceae</taxon>
        <taxon>Acetilactobacillus</taxon>
    </lineage>
</organism>
<dbReference type="KEGG" id="lji:ELX58_03250"/>
<reference evidence="2" key="1">
    <citation type="submission" date="2018-12" db="EMBL/GenBank/DDBJ databases">
        <title>A new species of lactobacillus.</title>
        <authorList>
            <person name="Jian Y."/>
            <person name="Xin L."/>
            <person name="Hong Z.J."/>
            <person name="Ming L.Z."/>
            <person name="Hong X.Z."/>
        </authorList>
    </citation>
    <scope>NUCLEOTIDE SEQUENCE [LARGE SCALE GENOMIC DNA]</scope>
    <source>
        <strain evidence="2">HSLZ-75</strain>
    </source>
</reference>
<dbReference type="RefSeq" id="WP_133441732.1">
    <property type="nucleotide sequence ID" value="NZ_CP034726.1"/>
</dbReference>
<proteinExistence type="predicted"/>
<keyword evidence="2" id="KW-1185">Reference proteome</keyword>
<evidence type="ECO:0000313" key="2">
    <source>
        <dbReference type="Proteomes" id="UP000294321"/>
    </source>
</evidence>
<protein>
    <submittedName>
        <fullName evidence="1">Uncharacterized protein</fullName>
    </submittedName>
</protein>
<sequence length="73" mass="7920">MSTNDNQVNLKSCEVDVPISKKAQDAQSAAGIKLLKANEKKYHLNIHAITSGGISTDDAGNNYASFYVSYQNK</sequence>
<name>A0A4P6ZK77_9LACO</name>
<dbReference type="AlphaFoldDB" id="A0A4P6ZK77"/>